<evidence type="ECO:0000256" key="4">
    <source>
        <dbReference type="ARBA" id="ARBA00023136"/>
    </source>
</evidence>
<feature type="transmembrane region" description="Helical" evidence="6">
    <location>
        <begin position="26"/>
        <end position="47"/>
    </location>
</feature>
<feature type="compositionally biased region" description="Acidic residues" evidence="5">
    <location>
        <begin position="316"/>
        <end position="332"/>
    </location>
</feature>
<feature type="region of interest" description="Disordered" evidence="5">
    <location>
        <begin position="313"/>
        <end position="339"/>
    </location>
</feature>
<dbReference type="GO" id="GO:0065002">
    <property type="term" value="P:intracellular protein transmembrane transport"/>
    <property type="evidence" value="ECO:0007669"/>
    <property type="project" value="TreeGrafter"/>
</dbReference>
<sequence>MGALGYDRLGGVAGIALRRVRSELRLAFVVFVGGFLATFYALRYWIWPALARRLLESKAIVVAVTPFDVVLLQAKIGLITGLLMAAVFLLYRTRRTERGGDLSMPGTRRTRLLVTGLVVVLFGGGVAYAYLVFLPLLFDFLVDNAIRSGFQPTYSIVEWTQFVLLLTIVLGFTAELPLLMGGLVYADIVPYDLFRDRWRYAVFGIVVISSMVNGSPDPFSMSLVAIPMTTLYFVGLGCARLVDRGSGGSRTGIGVDRPGEIDLSSLDASGIRSAPPETFDSLAEHEALELADTALDSGDHERAAAILDRFDAANDNGDDEAEERTSESEADDGNGLTTAVEGTTARMASVFTEEEKTEDDIGGYYYDLRFVLGSLRSKSFRLAGVFMSVVALTFTFLYGGGIGAIKRDFLTKLPEGVNPEALNIVLLHPVEALAFEMKVSLIAGAVAVMPLVLYYAWPAVETRLDAHADRNVFLVWGGALAVGLFGGSFVGYRYVAPEVMSYLVADARAADMIIAYRTGAFFWLVFALTVGVGLLAEIPVTMLLFHHGDVVSYRTMRRRWREVSIGVLVVAAVLPGGLLLMLFVGTAVMVAYWFGLAVLWVDSLGERLRRVAT</sequence>
<evidence type="ECO:0000256" key="5">
    <source>
        <dbReference type="SAM" id="MobiDB-lite"/>
    </source>
</evidence>
<keyword evidence="4 6" id="KW-0472">Membrane</keyword>
<protein>
    <submittedName>
        <fullName evidence="7">Sec-independent protein secretion pathway component TatC</fullName>
    </submittedName>
</protein>
<evidence type="ECO:0000256" key="6">
    <source>
        <dbReference type="SAM" id="Phobius"/>
    </source>
</evidence>
<feature type="transmembrane region" description="Helical" evidence="6">
    <location>
        <begin position="565"/>
        <end position="594"/>
    </location>
</feature>
<dbReference type="AlphaFoldDB" id="A0A1M7ASU1"/>
<feature type="transmembrane region" description="Helical" evidence="6">
    <location>
        <begin position="382"/>
        <end position="405"/>
    </location>
</feature>
<dbReference type="PANTHER" id="PTHR30371">
    <property type="entry name" value="SEC-INDEPENDENT PROTEIN TRANSLOCASE PROTEIN TATC"/>
    <property type="match status" value="1"/>
</dbReference>
<accession>A0A1M7ASU1</accession>
<evidence type="ECO:0000256" key="1">
    <source>
        <dbReference type="ARBA" id="ARBA00004141"/>
    </source>
</evidence>
<dbReference type="GO" id="GO:0033281">
    <property type="term" value="C:TAT protein transport complex"/>
    <property type="evidence" value="ECO:0007669"/>
    <property type="project" value="TreeGrafter"/>
</dbReference>
<comment type="subcellular location">
    <subcellularLocation>
        <location evidence="1">Membrane</location>
        <topology evidence="1">Multi-pass membrane protein</topology>
    </subcellularLocation>
</comment>
<gene>
    <name evidence="7" type="ORF">SAMN05444342_3850</name>
</gene>
<evidence type="ECO:0000256" key="3">
    <source>
        <dbReference type="ARBA" id="ARBA00022989"/>
    </source>
</evidence>
<dbReference type="GO" id="GO:0009977">
    <property type="term" value="F:proton motive force dependent protein transmembrane transporter activity"/>
    <property type="evidence" value="ECO:0007669"/>
    <property type="project" value="TreeGrafter"/>
</dbReference>
<evidence type="ECO:0000313" key="8">
    <source>
        <dbReference type="Proteomes" id="UP000184203"/>
    </source>
</evidence>
<name>A0A1M7ASU1_HALPU</name>
<proteinExistence type="predicted"/>
<dbReference type="Proteomes" id="UP000184203">
    <property type="component" value="Unassembled WGS sequence"/>
</dbReference>
<feature type="transmembrane region" description="Helical" evidence="6">
    <location>
        <begin position="520"/>
        <end position="545"/>
    </location>
</feature>
<dbReference type="PANTHER" id="PTHR30371:SF0">
    <property type="entry name" value="SEC-INDEPENDENT PROTEIN TRANSLOCASE PROTEIN TATC, CHLOROPLASTIC-RELATED"/>
    <property type="match status" value="1"/>
</dbReference>
<reference evidence="8" key="1">
    <citation type="submission" date="2016-11" db="EMBL/GenBank/DDBJ databases">
        <authorList>
            <person name="Varghese N."/>
            <person name="Submissions S."/>
        </authorList>
    </citation>
    <scope>NUCLEOTIDE SEQUENCE [LARGE SCALE GENOMIC DNA]</scope>
    <source>
        <strain evidence="8">DX253</strain>
    </source>
</reference>
<keyword evidence="3 6" id="KW-1133">Transmembrane helix</keyword>
<evidence type="ECO:0000313" key="7">
    <source>
        <dbReference type="EMBL" id="SHL45832.1"/>
    </source>
</evidence>
<dbReference type="RefSeq" id="WP_232423773.1">
    <property type="nucleotide sequence ID" value="NZ_AEMG01000002.1"/>
</dbReference>
<keyword evidence="8" id="KW-1185">Reference proteome</keyword>
<feature type="transmembrane region" description="Helical" evidence="6">
    <location>
        <begin position="198"/>
        <end position="215"/>
    </location>
</feature>
<organism evidence="7 8">
    <name type="scientific">Haladaptatus paucihalophilus DX253</name>
    <dbReference type="NCBI Taxonomy" id="797209"/>
    <lineage>
        <taxon>Archaea</taxon>
        <taxon>Methanobacteriati</taxon>
        <taxon>Methanobacteriota</taxon>
        <taxon>Stenosarchaea group</taxon>
        <taxon>Halobacteria</taxon>
        <taxon>Halobacteriales</taxon>
        <taxon>Haladaptataceae</taxon>
        <taxon>Haladaptatus</taxon>
    </lineage>
</organism>
<evidence type="ECO:0000256" key="2">
    <source>
        <dbReference type="ARBA" id="ARBA00022692"/>
    </source>
</evidence>
<feature type="transmembrane region" description="Helical" evidence="6">
    <location>
        <begin position="67"/>
        <end position="91"/>
    </location>
</feature>
<feature type="transmembrane region" description="Helical" evidence="6">
    <location>
        <begin position="162"/>
        <end position="186"/>
    </location>
</feature>
<feature type="transmembrane region" description="Helical" evidence="6">
    <location>
        <begin position="221"/>
        <end position="242"/>
    </location>
</feature>
<feature type="transmembrane region" description="Helical" evidence="6">
    <location>
        <begin position="439"/>
        <end position="460"/>
    </location>
</feature>
<keyword evidence="2 6" id="KW-0812">Transmembrane</keyword>
<dbReference type="GO" id="GO:0043953">
    <property type="term" value="P:protein transport by the Tat complex"/>
    <property type="evidence" value="ECO:0007669"/>
    <property type="project" value="TreeGrafter"/>
</dbReference>
<dbReference type="InterPro" id="IPR002033">
    <property type="entry name" value="TatC"/>
</dbReference>
<feature type="transmembrane region" description="Helical" evidence="6">
    <location>
        <begin position="472"/>
        <end position="495"/>
    </location>
</feature>
<dbReference type="Pfam" id="PF00902">
    <property type="entry name" value="TatC"/>
    <property type="match status" value="2"/>
</dbReference>
<dbReference type="EMBL" id="FRAN01000007">
    <property type="protein sequence ID" value="SHL45832.1"/>
    <property type="molecule type" value="Genomic_DNA"/>
</dbReference>
<feature type="transmembrane region" description="Helical" evidence="6">
    <location>
        <begin position="112"/>
        <end position="142"/>
    </location>
</feature>